<feature type="region of interest" description="Disordered" evidence="1">
    <location>
        <begin position="361"/>
        <end position="397"/>
    </location>
</feature>
<evidence type="ECO:0000259" key="2">
    <source>
        <dbReference type="Pfam" id="PF22987"/>
    </source>
</evidence>
<evidence type="ECO:0000313" key="5">
    <source>
        <dbReference type="EMBL" id="CAH2046984.1"/>
    </source>
</evidence>
<evidence type="ECO:0000259" key="3">
    <source>
        <dbReference type="Pfam" id="PF22988"/>
    </source>
</evidence>
<name>A0ABN8I617_9NEOP</name>
<dbReference type="Proteomes" id="UP000837857">
    <property type="component" value="Chromosome 17"/>
</dbReference>
<dbReference type="EMBL" id="OW152829">
    <property type="protein sequence ID" value="CAH2046984.1"/>
    <property type="molecule type" value="Genomic_DNA"/>
</dbReference>
<feature type="domain" description="Lysine-specific demethylase 3B PWWP" evidence="3">
    <location>
        <begin position="104"/>
        <end position="200"/>
    </location>
</feature>
<evidence type="ECO:0008006" key="7">
    <source>
        <dbReference type="Google" id="ProtNLM"/>
    </source>
</evidence>
<dbReference type="Pfam" id="PF22988">
    <property type="entry name" value="PWWP_KDM3B"/>
    <property type="match status" value="1"/>
</dbReference>
<dbReference type="InterPro" id="IPR054294">
    <property type="entry name" value="DUF7030"/>
</dbReference>
<dbReference type="Pfam" id="PF22989">
    <property type="entry name" value="DUF7030"/>
    <property type="match status" value="1"/>
</dbReference>
<reference evidence="5" key="1">
    <citation type="submission" date="2022-03" db="EMBL/GenBank/DDBJ databases">
        <authorList>
            <person name="Martin H S."/>
        </authorList>
    </citation>
    <scope>NUCLEOTIDE SEQUENCE</scope>
</reference>
<dbReference type="InterPro" id="IPR054504">
    <property type="entry name" value="PWWP_KDM3B"/>
</dbReference>
<proteinExistence type="predicted"/>
<evidence type="ECO:0000259" key="4">
    <source>
        <dbReference type="Pfam" id="PF22989"/>
    </source>
</evidence>
<feature type="domain" description="Lysine-specific demethylase 3A/B tudor" evidence="2">
    <location>
        <begin position="202"/>
        <end position="276"/>
    </location>
</feature>
<protein>
    <recommendedName>
        <fullName evidence="7">JmjC domain-containing histone demethylation protein 2C</fullName>
    </recommendedName>
</protein>
<gene>
    <name evidence="5" type="ORF">IPOD504_LOCUS5577</name>
</gene>
<accession>A0ABN8I617</accession>
<keyword evidence="6" id="KW-1185">Reference proteome</keyword>
<sequence length="418" mass="46928">MVILISSFVRDDIIREWWRLASYVSRETRYREDLVGKRFLSVSGVAKINVNKVSEWGWKAGVIRAASLKDNKNKELQVLVEYDGVDWQRREWVVVHSRKTFRAFLVERTLVWAPKKHENEEVKWPALTFCPLSADVTLSTDTQPVEFLHDRTLQFLDYGNLEPYQEWSARLAGSEVGVPEDVLSTVSSEAAEWRTAQDGQRILTSTPSVLGGCRAQVYRAAGATQWYTAVIVGVNEHTGELTVTDDTVLEEHSEDPALVHMRLLGDGVIESIMRGEVVGVMPRRSRSNLQFPNSYDPISMCQVEKESDNFRIDVAAYRSGGGYIQTGDRNRRSFAPTSADFPPLSGELVNATSRVDAGYRSRQVRDAGARLARPRSRATAAPPPHPPRSTGGIERAPSPGRRLLCSCFVLKVNLRPDR</sequence>
<evidence type="ECO:0000256" key="1">
    <source>
        <dbReference type="SAM" id="MobiDB-lite"/>
    </source>
</evidence>
<dbReference type="Pfam" id="PF22987">
    <property type="entry name" value="Tudor_KDM3B"/>
    <property type="match status" value="1"/>
</dbReference>
<organism evidence="5 6">
    <name type="scientific">Iphiclides podalirius</name>
    <name type="common">scarce swallowtail</name>
    <dbReference type="NCBI Taxonomy" id="110791"/>
    <lineage>
        <taxon>Eukaryota</taxon>
        <taxon>Metazoa</taxon>
        <taxon>Ecdysozoa</taxon>
        <taxon>Arthropoda</taxon>
        <taxon>Hexapoda</taxon>
        <taxon>Insecta</taxon>
        <taxon>Pterygota</taxon>
        <taxon>Neoptera</taxon>
        <taxon>Endopterygota</taxon>
        <taxon>Lepidoptera</taxon>
        <taxon>Glossata</taxon>
        <taxon>Ditrysia</taxon>
        <taxon>Papilionoidea</taxon>
        <taxon>Papilionidae</taxon>
        <taxon>Papilioninae</taxon>
        <taxon>Iphiclides</taxon>
    </lineage>
</organism>
<feature type="non-terminal residue" evidence="5">
    <location>
        <position position="1"/>
    </location>
</feature>
<feature type="domain" description="DUF7030" evidence="4">
    <location>
        <begin position="33"/>
        <end position="92"/>
    </location>
</feature>
<evidence type="ECO:0000313" key="6">
    <source>
        <dbReference type="Proteomes" id="UP000837857"/>
    </source>
</evidence>
<dbReference type="InterPro" id="IPR054503">
    <property type="entry name" value="KDM3AB_Tudor"/>
</dbReference>